<dbReference type="SUPFAM" id="SSF54556">
    <property type="entry name" value="Chitinase insertion domain"/>
    <property type="match status" value="1"/>
</dbReference>
<reference evidence="3 4" key="1">
    <citation type="submission" date="2024-08" db="EMBL/GenBank/DDBJ databases">
        <authorList>
            <person name="Will J Nash"/>
            <person name="Angela Man"/>
            <person name="Seanna McTaggart"/>
            <person name="Kendall Baker"/>
            <person name="Tom Barker"/>
            <person name="Leah Catchpole"/>
            <person name="Alex Durrant"/>
            <person name="Karim Gharbi"/>
            <person name="Naomi Irish"/>
            <person name="Gemy Kaithakottil"/>
            <person name="Debby Ku"/>
            <person name="Aaliyah Providence"/>
            <person name="Felix Shaw"/>
            <person name="David Swarbreck"/>
            <person name="Chris Watkins"/>
            <person name="Ann M. McCartney"/>
            <person name="Giulio Formenti"/>
            <person name="Alice Mouton"/>
            <person name="Noel Vella"/>
            <person name="Bjorn M von Reumont"/>
            <person name="Adriana Vella"/>
            <person name="Wilfried Haerty"/>
        </authorList>
    </citation>
    <scope>NUCLEOTIDE SEQUENCE [LARGE SCALE GENOMIC DNA]</scope>
</reference>
<dbReference type="Gene3D" id="3.20.20.80">
    <property type="entry name" value="Glycosidases"/>
    <property type="match status" value="1"/>
</dbReference>
<dbReference type="PANTHER" id="PTHR11177:SF360">
    <property type="entry name" value="CHITINASE 4-RELATED"/>
    <property type="match status" value="1"/>
</dbReference>
<dbReference type="InterPro" id="IPR011583">
    <property type="entry name" value="Chitinase_II/V-like_cat"/>
</dbReference>
<dbReference type="Proteomes" id="UP001642520">
    <property type="component" value="Unassembled WGS sequence"/>
</dbReference>
<keyword evidence="4" id="KW-1185">Reference proteome</keyword>
<dbReference type="PANTHER" id="PTHR11177">
    <property type="entry name" value="CHITINASE"/>
    <property type="match status" value="1"/>
</dbReference>
<dbReference type="InterPro" id="IPR017853">
    <property type="entry name" value="GH"/>
</dbReference>
<dbReference type="SUPFAM" id="SSF51445">
    <property type="entry name" value="(Trans)glycosidases"/>
    <property type="match status" value="1"/>
</dbReference>
<dbReference type="InterPro" id="IPR050314">
    <property type="entry name" value="Glycosyl_Hydrlase_18"/>
</dbReference>
<evidence type="ECO:0000256" key="1">
    <source>
        <dbReference type="SAM" id="SignalP"/>
    </source>
</evidence>
<dbReference type="Gene3D" id="3.10.50.10">
    <property type="match status" value="1"/>
</dbReference>
<keyword evidence="1" id="KW-0732">Signal</keyword>
<dbReference type="CDD" id="cd02872">
    <property type="entry name" value="GH18_chitolectin_chitotriosidase"/>
    <property type="match status" value="1"/>
</dbReference>
<protein>
    <recommendedName>
        <fullName evidence="2">GH18 domain-containing protein</fullName>
    </recommendedName>
</protein>
<sequence length="390" mass="43401">MMFKTILLAVLVMASVISDTVAKKKIVCYYASWTAYHEGLGKFDVPNINPALCTHVMYTFIGIKTTGDVLILDSWLDLPDGKDGYGRFTKLRQQSPDTKFMISMGGWNEGSFKYSEVAAKPNIRAQFVQNIVNFLKKYNFDGFDLVWEYPNQRGGSPADKQNFVALLKELKEALDKQGYSLSIAVSAPESSASLSYIISEVSKYVDFINLMTYDFNGAWNNFAAINAPLYRSSKETGNQIMFNVDSAVRYWLSQGAPSDKLIVGIPAYGRSFTLADHSNNGIGAPTIGPGIAGPYSKEAGILYYNEICVRLGQGWTVVRESEQRVPYAFSGNQWVGYDDAKSVQEKANYVKSMNLGGLMIWTIDEDDFRGVCGEKYPLLRAINEVLRGIV</sequence>
<proteinExistence type="predicted"/>
<comment type="caution">
    <text evidence="3">The sequence shown here is derived from an EMBL/GenBank/DDBJ whole genome shotgun (WGS) entry which is preliminary data.</text>
</comment>
<feature type="chain" id="PRO_5046374536" description="GH18 domain-containing protein" evidence="1">
    <location>
        <begin position="23"/>
        <end position="390"/>
    </location>
</feature>
<dbReference type="InterPro" id="IPR001223">
    <property type="entry name" value="Glyco_hydro18_cat"/>
</dbReference>
<organism evidence="3 4">
    <name type="scientific">Xylocopa violacea</name>
    <name type="common">Violet carpenter bee</name>
    <name type="synonym">Apis violacea</name>
    <dbReference type="NCBI Taxonomy" id="135666"/>
    <lineage>
        <taxon>Eukaryota</taxon>
        <taxon>Metazoa</taxon>
        <taxon>Ecdysozoa</taxon>
        <taxon>Arthropoda</taxon>
        <taxon>Hexapoda</taxon>
        <taxon>Insecta</taxon>
        <taxon>Pterygota</taxon>
        <taxon>Neoptera</taxon>
        <taxon>Endopterygota</taxon>
        <taxon>Hymenoptera</taxon>
        <taxon>Apocrita</taxon>
        <taxon>Aculeata</taxon>
        <taxon>Apoidea</taxon>
        <taxon>Anthophila</taxon>
        <taxon>Apidae</taxon>
        <taxon>Xylocopa</taxon>
        <taxon>Xylocopa</taxon>
    </lineage>
</organism>
<evidence type="ECO:0000259" key="2">
    <source>
        <dbReference type="PROSITE" id="PS51910"/>
    </source>
</evidence>
<dbReference type="EMBL" id="CAXAJV020001300">
    <property type="protein sequence ID" value="CAL7949846.1"/>
    <property type="molecule type" value="Genomic_DNA"/>
</dbReference>
<evidence type="ECO:0000313" key="3">
    <source>
        <dbReference type="EMBL" id="CAL7949846.1"/>
    </source>
</evidence>
<feature type="domain" description="GH18" evidence="2">
    <location>
        <begin position="24"/>
        <end position="389"/>
    </location>
</feature>
<evidence type="ECO:0000313" key="4">
    <source>
        <dbReference type="Proteomes" id="UP001642520"/>
    </source>
</evidence>
<accession>A0ABP1PCM6</accession>
<dbReference type="SMART" id="SM00636">
    <property type="entry name" value="Glyco_18"/>
    <property type="match status" value="1"/>
</dbReference>
<gene>
    <name evidence="3" type="ORF">XYLVIOL_LOCUS9622</name>
</gene>
<name>A0ABP1PCM6_XYLVO</name>
<dbReference type="InterPro" id="IPR029070">
    <property type="entry name" value="Chitinase_insertion_sf"/>
</dbReference>
<dbReference type="Pfam" id="PF00704">
    <property type="entry name" value="Glyco_hydro_18"/>
    <property type="match status" value="1"/>
</dbReference>
<dbReference type="PROSITE" id="PS51910">
    <property type="entry name" value="GH18_2"/>
    <property type="match status" value="1"/>
</dbReference>
<feature type="signal peptide" evidence="1">
    <location>
        <begin position="1"/>
        <end position="22"/>
    </location>
</feature>